<dbReference type="GO" id="GO:0120147">
    <property type="term" value="F:formylglycine-generating oxidase activity"/>
    <property type="evidence" value="ECO:0007669"/>
    <property type="project" value="TreeGrafter"/>
</dbReference>
<feature type="domain" description="Sulfatase-modifying factor enzyme-like" evidence="1">
    <location>
        <begin position="35"/>
        <end position="247"/>
    </location>
</feature>
<evidence type="ECO:0000259" key="1">
    <source>
        <dbReference type="Pfam" id="PF03781"/>
    </source>
</evidence>
<keyword evidence="3" id="KW-1185">Reference proteome</keyword>
<proteinExistence type="predicted"/>
<dbReference type="PANTHER" id="PTHR23150:SF19">
    <property type="entry name" value="FORMYLGLYCINE-GENERATING ENZYME"/>
    <property type="match status" value="1"/>
</dbReference>
<dbReference type="AlphaFoldDB" id="A0A562SRT2"/>
<gene>
    <name evidence="2" type="ORF">IQ13_1612</name>
</gene>
<name>A0A562SRT2_9BACT</name>
<dbReference type="Pfam" id="PF03781">
    <property type="entry name" value="FGE-sulfatase"/>
    <property type="match status" value="1"/>
</dbReference>
<dbReference type="EMBL" id="VLLE01000003">
    <property type="protein sequence ID" value="TWI83500.1"/>
    <property type="molecule type" value="Genomic_DNA"/>
</dbReference>
<evidence type="ECO:0000313" key="2">
    <source>
        <dbReference type="EMBL" id="TWI83500.1"/>
    </source>
</evidence>
<protein>
    <submittedName>
        <fullName evidence="2">Sulfatase-modifying factor enzyme 1</fullName>
    </submittedName>
</protein>
<dbReference type="InterPro" id="IPR042095">
    <property type="entry name" value="SUMF_sf"/>
</dbReference>
<dbReference type="Proteomes" id="UP000316167">
    <property type="component" value="Unassembled WGS sequence"/>
</dbReference>
<evidence type="ECO:0000313" key="3">
    <source>
        <dbReference type="Proteomes" id="UP000316167"/>
    </source>
</evidence>
<dbReference type="RefSeq" id="WP_144885706.1">
    <property type="nucleotide sequence ID" value="NZ_VLLE01000003.1"/>
</dbReference>
<dbReference type="Gene3D" id="3.90.1580.10">
    <property type="entry name" value="paralog of FGE (formylglycine-generating enzyme)"/>
    <property type="match status" value="1"/>
</dbReference>
<dbReference type="InterPro" id="IPR005532">
    <property type="entry name" value="SUMF_dom"/>
</dbReference>
<organism evidence="2 3">
    <name type="scientific">Lacibacter cauensis</name>
    <dbReference type="NCBI Taxonomy" id="510947"/>
    <lineage>
        <taxon>Bacteria</taxon>
        <taxon>Pseudomonadati</taxon>
        <taxon>Bacteroidota</taxon>
        <taxon>Chitinophagia</taxon>
        <taxon>Chitinophagales</taxon>
        <taxon>Chitinophagaceae</taxon>
        <taxon>Lacibacter</taxon>
    </lineage>
</organism>
<accession>A0A562SRT2</accession>
<dbReference type="SUPFAM" id="SSF56436">
    <property type="entry name" value="C-type lectin-like"/>
    <property type="match status" value="1"/>
</dbReference>
<dbReference type="InterPro" id="IPR016187">
    <property type="entry name" value="CTDL_fold"/>
</dbReference>
<reference evidence="2 3" key="1">
    <citation type="journal article" date="2015" name="Stand. Genomic Sci.">
        <title>Genomic Encyclopedia of Bacterial and Archaeal Type Strains, Phase III: the genomes of soil and plant-associated and newly described type strains.</title>
        <authorList>
            <person name="Whitman W.B."/>
            <person name="Woyke T."/>
            <person name="Klenk H.P."/>
            <person name="Zhou Y."/>
            <person name="Lilburn T.G."/>
            <person name="Beck B.J."/>
            <person name="De Vos P."/>
            <person name="Vandamme P."/>
            <person name="Eisen J.A."/>
            <person name="Garrity G."/>
            <person name="Hugenholtz P."/>
            <person name="Kyrpides N.C."/>
        </authorList>
    </citation>
    <scope>NUCLEOTIDE SEQUENCE [LARGE SCALE GENOMIC DNA]</scope>
    <source>
        <strain evidence="2 3">CGMCC 1.7271</strain>
    </source>
</reference>
<comment type="caution">
    <text evidence="2">The sequence shown here is derived from an EMBL/GenBank/DDBJ whole genome shotgun (WGS) entry which is preliminary data.</text>
</comment>
<dbReference type="OrthoDB" id="9768004at2"/>
<sequence length="256" mass="29896">MKMLIAIPLLLCSLSLVDLPDLRDPTMVKINDTLYAGISEVTLYQWKLFLFESQKGTSMSKAERKYFERDSLYWKSVSRRFGGIPSDYFLNPEYSWCPVVGVSYEEAVAFCDWVNLKVRSKFKNGYQYTYRLPSESEWEYIASCENKLGNNKKPLEIYNTADKVIRESVLSRKFQQKSYCCNDDFRLLSIYDSYKSSCGLIHIKGNVSEMVQEKNIAKGGSFKQTLLECDWSKRQSYLKPELWVGFRYVVIKKESK</sequence>
<dbReference type="PANTHER" id="PTHR23150">
    <property type="entry name" value="SULFATASE MODIFYING FACTOR 1, 2"/>
    <property type="match status" value="1"/>
</dbReference>
<dbReference type="InterPro" id="IPR051043">
    <property type="entry name" value="Sulfatase_Mod_Factor_Kinase"/>
</dbReference>